<dbReference type="EMBL" id="JAGIOC010000001">
    <property type="protein sequence ID" value="MBP2408593.1"/>
    <property type="molecule type" value="Genomic_DNA"/>
</dbReference>
<evidence type="ECO:0000313" key="3">
    <source>
        <dbReference type="Proteomes" id="UP000698222"/>
    </source>
</evidence>
<name>A0ABS4YIJ7_9MICO</name>
<keyword evidence="1" id="KW-0812">Transmembrane</keyword>
<comment type="caution">
    <text evidence="2">The sequence shown here is derived from an EMBL/GenBank/DDBJ whole genome shotgun (WGS) entry which is preliminary data.</text>
</comment>
<feature type="transmembrane region" description="Helical" evidence="1">
    <location>
        <begin position="21"/>
        <end position="39"/>
    </location>
</feature>
<proteinExistence type="predicted"/>
<dbReference type="RefSeq" id="WP_209889296.1">
    <property type="nucleotide sequence ID" value="NZ_BAAAJV010000042.1"/>
</dbReference>
<sequence>MSNEHHDDQDRRPSDEAAARSRRLLGALVVTMFASWLLLMAPLPFSLAAGVTALVAMVLLVLLSVQSFRQGRWGMGLIGVLVGVPATVMIVVGSLLSLVFYGPMSEVEECRATAITQQAQSQCETEAQDSMAGWVSDLLGG</sequence>
<accession>A0ABS4YIJ7</accession>
<gene>
    <name evidence="2" type="ORF">JOF44_001496</name>
</gene>
<organism evidence="2 3">
    <name type="scientific">Brachybacterium fresconis</name>
    <dbReference type="NCBI Taxonomy" id="173363"/>
    <lineage>
        <taxon>Bacteria</taxon>
        <taxon>Bacillati</taxon>
        <taxon>Actinomycetota</taxon>
        <taxon>Actinomycetes</taxon>
        <taxon>Micrococcales</taxon>
        <taxon>Dermabacteraceae</taxon>
        <taxon>Brachybacterium</taxon>
    </lineage>
</organism>
<reference evidence="2 3" key="1">
    <citation type="submission" date="2021-03" db="EMBL/GenBank/DDBJ databases">
        <title>Sequencing the genomes of 1000 actinobacteria strains.</title>
        <authorList>
            <person name="Klenk H.-P."/>
        </authorList>
    </citation>
    <scope>NUCLEOTIDE SEQUENCE [LARGE SCALE GENOMIC DNA]</scope>
    <source>
        <strain evidence="2 3">DSM 14564</strain>
    </source>
</reference>
<dbReference type="Proteomes" id="UP000698222">
    <property type="component" value="Unassembled WGS sequence"/>
</dbReference>
<evidence type="ECO:0000313" key="2">
    <source>
        <dbReference type="EMBL" id="MBP2408593.1"/>
    </source>
</evidence>
<keyword evidence="3" id="KW-1185">Reference proteome</keyword>
<feature type="transmembrane region" description="Helical" evidence="1">
    <location>
        <begin position="45"/>
        <end position="65"/>
    </location>
</feature>
<feature type="transmembrane region" description="Helical" evidence="1">
    <location>
        <begin position="77"/>
        <end position="101"/>
    </location>
</feature>
<protein>
    <submittedName>
        <fullName evidence="2">Membrane protein</fullName>
    </submittedName>
</protein>
<evidence type="ECO:0000256" key="1">
    <source>
        <dbReference type="SAM" id="Phobius"/>
    </source>
</evidence>
<keyword evidence="1" id="KW-0472">Membrane</keyword>
<keyword evidence="1" id="KW-1133">Transmembrane helix</keyword>